<dbReference type="EnsemblMetazoa" id="G1081.3">
    <property type="protein sequence ID" value="G1081.3:cds"/>
    <property type="gene ID" value="G1081"/>
</dbReference>
<feature type="chain" id="PRO_5042430665" description="Beta-lactamase-related domain-containing protein" evidence="1">
    <location>
        <begin position="22"/>
        <end position="432"/>
    </location>
</feature>
<dbReference type="SUPFAM" id="SSF56601">
    <property type="entry name" value="beta-lactamase/transpeptidase-like"/>
    <property type="match status" value="1"/>
</dbReference>
<protein>
    <recommendedName>
        <fullName evidence="2">Beta-lactamase-related domain-containing protein</fullName>
    </recommendedName>
</protein>
<organism evidence="3 4">
    <name type="scientific">Magallana gigas</name>
    <name type="common">Pacific oyster</name>
    <name type="synonym">Crassostrea gigas</name>
    <dbReference type="NCBI Taxonomy" id="29159"/>
    <lineage>
        <taxon>Eukaryota</taxon>
        <taxon>Metazoa</taxon>
        <taxon>Spiralia</taxon>
        <taxon>Lophotrochozoa</taxon>
        <taxon>Mollusca</taxon>
        <taxon>Bivalvia</taxon>
        <taxon>Autobranchia</taxon>
        <taxon>Pteriomorphia</taxon>
        <taxon>Ostreida</taxon>
        <taxon>Ostreoidea</taxon>
        <taxon>Ostreidae</taxon>
        <taxon>Magallana</taxon>
    </lineage>
</organism>
<evidence type="ECO:0000313" key="3">
    <source>
        <dbReference type="EnsemblMetazoa" id="G1081.3:cds"/>
    </source>
</evidence>
<keyword evidence="1" id="KW-0732">Signal</keyword>
<feature type="signal peptide" evidence="1">
    <location>
        <begin position="1"/>
        <end position="21"/>
    </location>
</feature>
<name>A0A8W8HS59_MAGGI</name>
<accession>A0A8W8HS59</accession>
<dbReference type="EnsemblMetazoa" id="G1081.12">
    <property type="protein sequence ID" value="G1081.12:cds"/>
    <property type="gene ID" value="G1081"/>
</dbReference>
<dbReference type="EnsemblMetazoa" id="G1081.8">
    <property type="protein sequence ID" value="G1081.8:cds"/>
    <property type="gene ID" value="G1081"/>
</dbReference>
<evidence type="ECO:0000259" key="2">
    <source>
        <dbReference type="Pfam" id="PF00144"/>
    </source>
</evidence>
<evidence type="ECO:0000256" key="1">
    <source>
        <dbReference type="SAM" id="SignalP"/>
    </source>
</evidence>
<sequence length="432" mass="48741">MEKPGHYVLLLTAVAVILSQSYPWQESGLTTAVDGYVHPAFQKVYDVFKKNIKANLEKGACFSAYYKGELVVDIWGGYSDIEAARKWKNDTLSIMFSSTKGVSAILVALFVQKGYLDYNKLVSHYWPEFRKNGKENITVEMLLSHQAGLSITNGTIDIRLLRTNPREVEAFLEEQRPVWKPGTAYSYHVITFGMYVDVLLRKADPKHRNVDQIFREEIATPFDIDIHYGMPRSELHRNSRFVPLSLTNILKHTFKSFSWHQLNVFRTIMNPMSRFMRASYSGFKQEPTFAAFNNPDLNQIPLTSFLGFGNARSLAKLWGIIANGGSYNNKTLLTPDMVHLLGTPVVAGRSWDGLLDVSVGRGVFFLPTPQGHLSFGHAGYGGQAAYADLEKKVGLGYLTSYLKAFTLGDDVQFLQYEAAFYECLEKYIGEKG</sequence>
<dbReference type="PANTHER" id="PTHR43319:SF3">
    <property type="entry name" value="BETA-LACTAMASE-RELATED DOMAIN-CONTAINING PROTEIN"/>
    <property type="match status" value="1"/>
</dbReference>
<proteinExistence type="predicted"/>
<evidence type="ECO:0000313" key="4">
    <source>
        <dbReference type="Proteomes" id="UP000005408"/>
    </source>
</evidence>
<dbReference type="AlphaFoldDB" id="A0A8W8HS59"/>
<dbReference type="Proteomes" id="UP000005408">
    <property type="component" value="Unassembled WGS sequence"/>
</dbReference>
<keyword evidence="4" id="KW-1185">Reference proteome</keyword>
<dbReference type="EnsemblMetazoa" id="G1081.9">
    <property type="protein sequence ID" value="G1081.9:cds"/>
    <property type="gene ID" value="G1081"/>
</dbReference>
<reference evidence="3" key="1">
    <citation type="submission" date="2022-08" db="UniProtKB">
        <authorList>
            <consortium name="EnsemblMetazoa"/>
        </authorList>
    </citation>
    <scope>IDENTIFICATION</scope>
    <source>
        <strain evidence="3">05x7-T-G4-1.051#20</strain>
    </source>
</reference>
<dbReference type="InterPro" id="IPR052907">
    <property type="entry name" value="Beta-lactamase/esterase"/>
</dbReference>
<dbReference type="PANTHER" id="PTHR43319">
    <property type="entry name" value="BETA-LACTAMASE-RELATED"/>
    <property type="match status" value="1"/>
</dbReference>
<dbReference type="InterPro" id="IPR012338">
    <property type="entry name" value="Beta-lactam/transpept-like"/>
</dbReference>
<dbReference type="InterPro" id="IPR001466">
    <property type="entry name" value="Beta-lactam-related"/>
</dbReference>
<dbReference type="OMA" id="KEEDWPR"/>
<dbReference type="OrthoDB" id="5946976at2759"/>
<feature type="domain" description="Beta-lactamase-related" evidence="2">
    <location>
        <begin position="49"/>
        <end position="402"/>
    </location>
</feature>
<dbReference type="Pfam" id="PF00144">
    <property type="entry name" value="Beta-lactamase"/>
    <property type="match status" value="1"/>
</dbReference>
<dbReference type="Gene3D" id="3.40.710.10">
    <property type="entry name" value="DD-peptidase/beta-lactamase superfamily"/>
    <property type="match status" value="1"/>
</dbReference>